<dbReference type="Pfam" id="PF00534">
    <property type="entry name" value="Glycos_transf_1"/>
    <property type="match status" value="1"/>
</dbReference>
<reference evidence="2 3" key="1">
    <citation type="journal article" date="2016" name="Nat. Commun.">
        <title>Thousands of microbial genomes shed light on interconnected biogeochemical processes in an aquifer system.</title>
        <authorList>
            <person name="Anantharaman K."/>
            <person name="Brown C.T."/>
            <person name="Hug L.A."/>
            <person name="Sharon I."/>
            <person name="Castelle C.J."/>
            <person name="Probst A.J."/>
            <person name="Thomas B.C."/>
            <person name="Singh A."/>
            <person name="Wilkins M.J."/>
            <person name="Karaoz U."/>
            <person name="Brodie E.L."/>
            <person name="Williams K.H."/>
            <person name="Hubbard S.S."/>
            <person name="Banfield J.F."/>
        </authorList>
    </citation>
    <scope>NUCLEOTIDE SEQUENCE [LARGE SCALE GENOMIC DNA]</scope>
</reference>
<accession>A0A1F8H2P4</accession>
<feature type="domain" description="Glycosyl transferase family 1" evidence="1">
    <location>
        <begin position="203"/>
        <end position="374"/>
    </location>
</feature>
<gene>
    <name evidence="2" type="ORF">A3I92_02885</name>
</gene>
<dbReference type="SUPFAM" id="SSF53756">
    <property type="entry name" value="UDP-Glycosyltransferase/glycogen phosphorylase"/>
    <property type="match status" value="1"/>
</dbReference>
<sequence length="396" mass="44546">MGKIIITGYPYAYPYYFRVFGYAGNKKDFIFILPKLWKAKAGKVKINLEAQEGFNTYGLSAVSYGGRGWRGLFKGWLPSLIFLLPYLKLKYKSQILYSCSEPNLLTTLFNGILARLCGLKHVLFTWQNVPPEQRMRGIKLKLSNALVRWNLRLAAGIICGNRRAEGIVRKLQPKNYNLKTIVCPLSGIDTEKFRPSPLTANHWKDKLGIGNGKMILFYGALEKRKGLDVLLRAFRILNQKLTTMSYKLVLVGTGPEKENLKLQTTNRKLQTNTVFLDWMPNNELPALLNAADVFVYPSVPFGGWEEQFGYAMAEASASEVPVVATKTGSIEEVVLDGQSGVLVEPNDSEQLAEALLKILQDPILSKQMGEAGRRYVVVNFGHQVVAEKIMRFLETI</sequence>
<dbReference type="AlphaFoldDB" id="A0A1F8H2P4"/>
<name>A0A1F8H2P4_9BACT</name>
<evidence type="ECO:0000313" key="2">
    <source>
        <dbReference type="EMBL" id="OGN31821.1"/>
    </source>
</evidence>
<dbReference type="InterPro" id="IPR050194">
    <property type="entry name" value="Glycosyltransferase_grp1"/>
</dbReference>
<dbReference type="Proteomes" id="UP000177676">
    <property type="component" value="Unassembled WGS sequence"/>
</dbReference>
<proteinExistence type="predicted"/>
<dbReference type="Gene3D" id="3.40.50.2000">
    <property type="entry name" value="Glycogen Phosphorylase B"/>
    <property type="match status" value="2"/>
</dbReference>
<comment type="caution">
    <text evidence="2">The sequence shown here is derived from an EMBL/GenBank/DDBJ whole genome shotgun (WGS) entry which is preliminary data.</text>
</comment>
<protein>
    <recommendedName>
        <fullName evidence="1">Glycosyl transferase family 1 domain-containing protein</fullName>
    </recommendedName>
</protein>
<organism evidence="2 3">
    <name type="scientific">Candidatus Yanofskybacteria bacterium RIFCSPLOWO2_02_FULL_43_10b</name>
    <dbReference type="NCBI Taxonomy" id="1802704"/>
    <lineage>
        <taxon>Bacteria</taxon>
        <taxon>Candidatus Yanofskyibacteriota</taxon>
    </lineage>
</organism>
<dbReference type="PANTHER" id="PTHR45947">
    <property type="entry name" value="SULFOQUINOVOSYL TRANSFERASE SQD2"/>
    <property type="match status" value="1"/>
</dbReference>
<evidence type="ECO:0000313" key="3">
    <source>
        <dbReference type="Proteomes" id="UP000177676"/>
    </source>
</evidence>
<dbReference type="CDD" id="cd03801">
    <property type="entry name" value="GT4_PimA-like"/>
    <property type="match status" value="1"/>
</dbReference>
<dbReference type="GO" id="GO:0016758">
    <property type="term" value="F:hexosyltransferase activity"/>
    <property type="evidence" value="ECO:0007669"/>
    <property type="project" value="TreeGrafter"/>
</dbReference>
<evidence type="ECO:0000259" key="1">
    <source>
        <dbReference type="Pfam" id="PF00534"/>
    </source>
</evidence>
<dbReference type="InterPro" id="IPR001296">
    <property type="entry name" value="Glyco_trans_1"/>
</dbReference>
<dbReference type="PANTHER" id="PTHR45947:SF3">
    <property type="entry name" value="SULFOQUINOVOSYL TRANSFERASE SQD2"/>
    <property type="match status" value="1"/>
</dbReference>
<dbReference type="EMBL" id="MGKS01000027">
    <property type="protein sequence ID" value="OGN31821.1"/>
    <property type="molecule type" value="Genomic_DNA"/>
</dbReference>